<feature type="chain" id="PRO_5041401469" description="DUF3308 domain-containing protein" evidence="1">
    <location>
        <begin position="20"/>
        <end position="347"/>
    </location>
</feature>
<evidence type="ECO:0000256" key="1">
    <source>
        <dbReference type="SAM" id="SignalP"/>
    </source>
</evidence>
<evidence type="ECO:0008006" key="4">
    <source>
        <dbReference type="Google" id="ProtNLM"/>
    </source>
</evidence>
<gene>
    <name evidence="2" type="ORF">GCM10007940_27560</name>
</gene>
<accession>A0AA37SSV8</accession>
<dbReference type="RefSeq" id="WP_235294429.1">
    <property type="nucleotide sequence ID" value="NZ_BSOH01000015.1"/>
</dbReference>
<sequence>MKKVYLSLLLIFSISLVFAGNPDRQGEAGASELLLNPWARSAGLHGLSTSFISGVESMRFNVAGLGRIEGTEFLLGNTRLYEGSGISLNAIGFASKVGERGALGLSITSMDFGEIPITTVNQPEGIGGNINPSFFHIGAGYSYTYANKISVGALVRIISESLTDVSAFGAALDAGVQYVTGEKDNFKLGVSLRNVGTPMRFAGEGLSFQSGNPDGTANYLLTVGQRSQKFELPSVLNIGASYDIYISETSFVRAAGNFTSNAFSRDNIGLGAEVHFNDFLVLRGAYKYDIGSVPGESTNNIYTGVAGGISLNIPFKKGSSRNIGIDYAYRTTSPFRGTHNIGIKLNI</sequence>
<dbReference type="EMBL" id="BSOH01000015">
    <property type="protein sequence ID" value="GLR18141.1"/>
    <property type="molecule type" value="Genomic_DNA"/>
</dbReference>
<dbReference type="NCBIfam" id="NF033709">
    <property type="entry name" value="PorV_fam"/>
    <property type="match status" value="1"/>
</dbReference>
<feature type="signal peptide" evidence="1">
    <location>
        <begin position="1"/>
        <end position="19"/>
    </location>
</feature>
<reference evidence="2" key="1">
    <citation type="journal article" date="2014" name="Int. J. Syst. Evol. Microbiol.">
        <title>Complete genome sequence of Corynebacterium casei LMG S-19264T (=DSM 44701T), isolated from a smear-ripened cheese.</title>
        <authorList>
            <consortium name="US DOE Joint Genome Institute (JGI-PGF)"/>
            <person name="Walter F."/>
            <person name="Albersmeier A."/>
            <person name="Kalinowski J."/>
            <person name="Ruckert C."/>
        </authorList>
    </citation>
    <scope>NUCLEOTIDE SEQUENCE</scope>
    <source>
        <strain evidence="2">NBRC 108769</strain>
    </source>
</reference>
<reference evidence="2" key="2">
    <citation type="submission" date="2023-01" db="EMBL/GenBank/DDBJ databases">
        <title>Draft genome sequence of Portibacter lacus strain NBRC 108769.</title>
        <authorList>
            <person name="Sun Q."/>
            <person name="Mori K."/>
        </authorList>
    </citation>
    <scope>NUCLEOTIDE SEQUENCE</scope>
    <source>
        <strain evidence="2">NBRC 108769</strain>
    </source>
</reference>
<keyword evidence="3" id="KW-1185">Reference proteome</keyword>
<keyword evidence="1" id="KW-0732">Signal</keyword>
<dbReference type="SUPFAM" id="SSF56935">
    <property type="entry name" value="Porins"/>
    <property type="match status" value="1"/>
</dbReference>
<dbReference type="Gene3D" id="2.40.160.60">
    <property type="entry name" value="Outer membrane protein transport protein (OMPP1/FadL/TodX)"/>
    <property type="match status" value="1"/>
</dbReference>
<protein>
    <recommendedName>
        <fullName evidence="4">DUF3308 domain-containing protein</fullName>
    </recommendedName>
</protein>
<dbReference type="AlphaFoldDB" id="A0AA37SSV8"/>
<comment type="caution">
    <text evidence="2">The sequence shown here is derived from an EMBL/GenBank/DDBJ whole genome shotgun (WGS) entry which is preliminary data.</text>
</comment>
<proteinExistence type="predicted"/>
<evidence type="ECO:0000313" key="2">
    <source>
        <dbReference type="EMBL" id="GLR18141.1"/>
    </source>
</evidence>
<dbReference type="Proteomes" id="UP001156666">
    <property type="component" value="Unassembled WGS sequence"/>
</dbReference>
<evidence type="ECO:0000313" key="3">
    <source>
        <dbReference type="Proteomes" id="UP001156666"/>
    </source>
</evidence>
<name>A0AA37SSV8_9BACT</name>
<organism evidence="2 3">
    <name type="scientific">Portibacter lacus</name>
    <dbReference type="NCBI Taxonomy" id="1099794"/>
    <lineage>
        <taxon>Bacteria</taxon>
        <taxon>Pseudomonadati</taxon>
        <taxon>Bacteroidota</taxon>
        <taxon>Saprospiria</taxon>
        <taxon>Saprospirales</taxon>
        <taxon>Haliscomenobacteraceae</taxon>
        <taxon>Portibacter</taxon>
    </lineage>
</organism>